<dbReference type="Gene3D" id="3.30.420.10">
    <property type="entry name" value="Ribonuclease H-like superfamily/Ribonuclease H"/>
    <property type="match status" value="1"/>
</dbReference>
<reference evidence="1 2" key="1">
    <citation type="submission" date="2018-04" db="EMBL/GenBank/DDBJ databases">
        <title>Genomic Encyclopedia of Type Strains, Phase IV (KMG-IV): sequencing the most valuable type-strain genomes for metagenomic binning, comparative biology and taxonomic classification.</title>
        <authorList>
            <person name="Goeker M."/>
        </authorList>
    </citation>
    <scope>NUCLEOTIDE SEQUENCE [LARGE SCALE GENOMIC DNA]</scope>
    <source>
        <strain evidence="1 2">DSM 28520</strain>
    </source>
</reference>
<dbReference type="GO" id="GO:0003676">
    <property type="term" value="F:nucleic acid binding"/>
    <property type="evidence" value="ECO:0007669"/>
    <property type="project" value="InterPro"/>
</dbReference>
<evidence type="ECO:0000313" key="1">
    <source>
        <dbReference type="EMBL" id="PVZ12730.1"/>
    </source>
</evidence>
<evidence type="ECO:0000313" key="2">
    <source>
        <dbReference type="Proteomes" id="UP000245462"/>
    </source>
</evidence>
<dbReference type="AlphaFoldDB" id="A0A2U1FL28"/>
<keyword evidence="2" id="KW-1185">Reference proteome</keyword>
<comment type="caution">
    <text evidence="1">The sequence shown here is derived from an EMBL/GenBank/DDBJ whole genome shotgun (WGS) entry which is preliminary data.</text>
</comment>
<organism evidence="1 2">
    <name type="scientific">Porphyromonas loveana</name>
    <dbReference type="NCBI Taxonomy" id="1884669"/>
    <lineage>
        <taxon>Bacteria</taxon>
        <taxon>Pseudomonadati</taxon>
        <taxon>Bacteroidota</taxon>
        <taxon>Bacteroidia</taxon>
        <taxon>Bacteroidales</taxon>
        <taxon>Porphyromonadaceae</taxon>
        <taxon>Porphyromonas</taxon>
    </lineage>
</organism>
<proteinExistence type="predicted"/>
<dbReference type="OrthoDB" id="4640719at2"/>
<gene>
    <name evidence="1" type="ORF">C7382_10437</name>
</gene>
<dbReference type="EMBL" id="QEKY01000004">
    <property type="protein sequence ID" value="PVZ12730.1"/>
    <property type="molecule type" value="Genomic_DNA"/>
</dbReference>
<sequence>MIKVFLDTEFANLHDQATLLSLALVDERGDAFYSILPSAEGEALSPFVREHVLPVLEKLPQMNEGRLTSFRGSRQEVVVPLTSWLENRGDVVQVWADVAYHDWQQFCSLFGGVQSLPTCIHYIPMDLATLLWVRGVNPDSVRSSLIAQEFLPEGYVPHNALSDAYLGMLILKKYQSDV</sequence>
<dbReference type="RefSeq" id="WP_116678816.1">
    <property type="nucleotide sequence ID" value="NZ_QEKY01000004.1"/>
</dbReference>
<protein>
    <submittedName>
        <fullName evidence="1">Uncharacterized protein DUF5051</fullName>
    </submittedName>
</protein>
<accession>A0A2U1FL28</accession>
<dbReference type="InterPro" id="IPR036397">
    <property type="entry name" value="RNaseH_sf"/>
</dbReference>
<dbReference type="GeneID" id="94550264"/>
<dbReference type="Proteomes" id="UP000245462">
    <property type="component" value="Unassembled WGS sequence"/>
</dbReference>
<name>A0A2U1FL28_9PORP</name>